<gene>
    <name evidence="1" type="ORF">SAMN05660236_0334</name>
</gene>
<evidence type="ECO:0008006" key="3">
    <source>
        <dbReference type="Google" id="ProtNLM"/>
    </source>
</evidence>
<name>A0A1T5IRZ1_9BACT</name>
<dbReference type="EMBL" id="FUZU01000001">
    <property type="protein sequence ID" value="SKC41929.1"/>
    <property type="molecule type" value="Genomic_DNA"/>
</dbReference>
<evidence type="ECO:0000313" key="1">
    <source>
        <dbReference type="EMBL" id="SKC41929.1"/>
    </source>
</evidence>
<keyword evidence="2" id="KW-1185">Reference proteome</keyword>
<dbReference type="Proteomes" id="UP000190961">
    <property type="component" value="Unassembled WGS sequence"/>
</dbReference>
<evidence type="ECO:0000313" key="2">
    <source>
        <dbReference type="Proteomes" id="UP000190961"/>
    </source>
</evidence>
<protein>
    <recommendedName>
        <fullName evidence="3">Lipoprotein</fullName>
    </recommendedName>
</protein>
<accession>A0A1T5IRZ1</accession>
<sequence length="216" mass="24429">MKNPFSSLMLMGFIILSACQSKQEHPVQPKAEANVNEVVLSETQPDEQFWLALKSYARGEYKESSDYINEGIVAMKEIANNHQANKKSIEHSISELKILSDNIAGNRVKSIDELNGTFAKAAKSLAHLRLRVTETEFFNRSEELAGTHLQSAADHASRYISFHHYTPTKDENGLLADVKALSKRLQRGDKVSEEELKENINNIDSLLLKWETRFNP</sequence>
<dbReference type="PROSITE" id="PS51257">
    <property type="entry name" value="PROKAR_LIPOPROTEIN"/>
    <property type="match status" value="1"/>
</dbReference>
<proteinExistence type="predicted"/>
<dbReference type="AlphaFoldDB" id="A0A1T5IRZ1"/>
<organism evidence="1 2">
    <name type="scientific">Ohtaekwangia koreensis</name>
    <dbReference type="NCBI Taxonomy" id="688867"/>
    <lineage>
        <taxon>Bacteria</taxon>
        <taxon>Pseudomonadati</taxon>
        <taxon>Bacteroidota</taxon>
        <taxon>Cytophagia</taxon>
        <taxon>Cytophagales</taxon>
        <taxon>Fulvivirgaceae</taxon>
        <taxon>Ohtaekwangia</taxon>
    </lineage>
</organism>
<dbReference type="STRING" id="688867.SAMN05660236_0334"/>
<reference evidence="1 2" key="1">
    <citation type="submission" date="2017-02" db="EMBL/GenBank/DDBJ databases">
        <authorList>
            <person name="Peterson S.W."/>
        </authorList>
    </citation>
    <scope>NUCLEOTIDE SEQUENCE [LARGE SCALE GENOMIC DNA]</scope>
    <source>
        <strain evidence="1 2">DSM 25262</strain>
    </source>
</reference>
<dbReference type="RefSeq" id="WP_079684972.1">
    <property type="nucleotide sequence ID" value="NZ_FUZU01000001.1"/>
</dbReference>